<dbReference type="Proteomes" id="UP000004169">
    <property type="component" value="Unassembled WGS sequence"/>
</dbReference>
<organism evidence="1 2">
    <name type="scientific">Magnetospirillum molischianum DSM 120</name>
    <dbReference type="NCBI Taxonomy" id="1150626"/>
    <lineage>
        <taxon>Bacteria</taxon>
        <taxon>Pseudomonadati</taxon>
        <taxon>Pseudomonadota</taxon>
        <taxon>Alphaproteobacteria</taxon>
        <taxon>Rhodospirillales</taxon>
        <taxon>Rhodospirillaceae</taxon>
        <taxon>Magnetospirillum</taxon>
    </lineage>
</organism>
<gene>
    <name evidence="1" type="ORF">PHAMO_340144</name>
</gene>
<evidence type="ECO:0000313" key="1">
    <source>
        <dbReference type="EMBL" id="CCG42271.1"/>
    </source>
</evidence>
<keyword evidence="2" id="KW-1185">Reference proteome</keyword>
<reference evidence="1 2" key="1">
    <citation type="journal article" date="2012" name="J. Bacteriol.">
        <title>Draft Genome Sequence of the Purple Photosynthetic Bacterium Phaeospirillum molischianum DSM120, a Particularly Versatile Bacterium.</title>
        <authorList>
            <person name="Duquesne K."/>
            <person name="Prima V."/>
            <person name="Ji B."/>
            <person name="Rouy Z."/>
            <person name="Medigue C."/>
            <person name="Talla E."/>
            <person name="Sturgis J.N."/>
        </authorList>
    </citation>
    <scope>NUCLEOTIDE SEQUENCE [LARGE SCALE GENOMIC DNA]</scope>
    <source>
        <strain evidence="2">DSM120</strain>
    </source>
</reference>
<comment type="caution">
    <text evidence="1">The sequence shown here is derived from an EMBL/GenBank/DDBJ whole genome shotgun (WGS) entry which is preliminary data.</text>
</comment>
<dbReference type="eggNOG" id="ENOG502ZPCY">
    <property type="taxonomic scope" value="Bacteria"/>
</dbReference>
<proteinExistence type="predicted"/>
<name>H8FV83_MAGML</name>
<accession>H8FV83</accession>
<protein>
    <submittedName>
        <fullName evidence="1">Uncharacterized protein</fullName>
    </submittedName>
</protein>
<dbReference type="EMBL" id="CAHP01000028">
    <property type="protein sequence ID" value="CCG42271.1"/>
    <property type="molecule type" value="Genomic_DNA"/>
</dbReference>
<evidence type="ECO:0000313" key="2">
    <source>
        <dbReference type="Proteomes" id="UP000004169"/>
    </source>
</evidence>
<sequence length="142" mass="15371">MILHLRDGFKEDLPQPFMPPDRPVVTLDIGVLLRLAGLDVLEADAVHLGPFHQRAADIFGAVIDPNSPRLAAPFDDLVPIPPGPKESLLTAIREGGSDTFIQDECVTTLSSQPDATPINRKITALFDFIEKYGLPTAALHAP</sequence>
<dbReference type="AlphaFoldDB" id="H8FV83"/>